<sequence>MRGVNASGGSLIRATLGAAVAAGVILTVFWLPAEYGIDPTGLGRTMGLTKMGEIKQGLYAEAEAEKTKPVTDPQILNRLDAIEAQLAALVASGGVAVTENVAPAEASEWHDTWSFTLEPEDSIEAKLKMTEGQQATFEWTANGGLLNYDMHGDGGGEISYEQGRNQPGQSGVLTAAFDGNHGWYWRNRTDQDVTFTLHVRGDYERLLTP</sequence>
<dbReference type="AlphaFoldDB" id="A0A850Q4U6"/>
<evidence type="ECO:0000313" key="3">
    <source>
        <dbReference type="Proteomes" id="UP000592216"/>
    </source>
</evidence>
<name>A0A850Q4U6_9RHOB</name>
<reference evidence="2 3" key="1">
    <citation type="submission" date="2020-04" db="EMBL/GenBank/DDBJ databases">
        <title>Donghicola sp., a member of the Rhodobacteraceae family isolated from mangrove forest in Thailand.</title>
        <authorList>
            <person name="Charoenyingcharoen P."/>
            <person name="Yukphan P."/>
        </authorList>
    </citation>
    <scope>NUCLEOTIDE SEQUENCE [LARGE SCALE GENOMIC DNA]</scope>
    <source>
        <strain evidence="2 3">B5-SW-15</strain>
    </source>
</reference>
<evidence type="ECO:0000256" key="1">
    <source>
        <dbReference type="SAM" id="Phobius"/>
    </source>
</evidence>
<proteinExistence type="predicted"/>
<evidence type="ECO:0000313" key="2">
    <source>
        <dbReference type="EMBL" id="NVO24737.1"/>
    </source>
</evidence>
<accession>A0A850Q4U6</accession>
<keyword evidence="1" id="KW-0472">Membrane</keyword>
<feature type="transmembrane region" description="Helical" evidence="1">
    <location>
        <begin position="12"/>
        <end position="31"/>
    </location>
</feature>
<dbReference type="EMBL" id="JABCJE010000008">
    <property type="protein sequence ID" value="NVO24737.1"/>
    <property type="molecule type" value="Genomic_DNA"/>
</dbReference>
<keyword evidence="1" id="KW-1133">Transmembrane helix</keyword>
<dbReference type="Proteomes" id="UP000592216">
    <property type="component" value="Unassembled WGS sequence"/>
</dbReference>
<comment type="caution">
    <text evidence="2">The sequence shown here is derived from an EMBL/GenBank/DDBJ whole genome shotgun (WGS) entry which is preliminary data.</text>
</comment>
<gene>
    <name evidence="2" type="ORF">HJ536_15325</name>
</gene>
<keyword evidence="1 2" id="KW-0812">Transmembrane</keyword>
<organism evidence="2 3">
    <name type="scientific">Donghicola mangrovi</name>
    <dbReference type="NCBI Taxonomy" id="2729614"/>
    <lineage>
        <taxon>Bacteria</taxon>
        <taxon>Pseudomonadati</taxon>
        <taxon>Pseudomonadota</taxon>
        <taxon>Alphaproteobacteria</taxon>
        <taxon>Rhodobacterales</taxon>
        <taxon>Roseobacteraceae</taxon>
        <taxon>Donghicola</taxon>
    </lineage>
</organism>
<protein>
    <submittedName>
        <fullName evidence="2">Transmembrane anchor protein</fullName>
    </submittedName>
</protein>